<sequence>MTGLGFYTGDAEAPLQPALNSDGTSSAYGYDVPMGSEFDDELTRRLLREKRQLTEEGRWIDDGDIGSIVSRRAVPDEQTEAAPNLLCNICFQNLGDVCFTRCKHIFCSSDLDMYIRRSLHPETLELACPACGLTCTYGRDIISVATGRPTAPTLADDERLSTLDIRRESSAKLPQPIPQGSHTQKTLVSASLPQNEGPHPKSIKQRGTDHMRNDKASQLPSPPITPAILPISLYEQRTISFSEKAQRSSDRETPIGLVASIEKIVGEQFSRALSILALGLVLWVLVK</sequence>
<feature type="compositionally biased region" description="Basic and acidic residues" evidence="2">
    <location>
        <begin position="206"/>
        <end position="215"/>
    </location>
</feature>
<keyword evidence="1" id="KW-0862">Zinc</keyword>
<protein>
    <recommendedName>
        <fullName evidence="3">RING-type domain-containing protein</fullName>
    </recommendedName>
</protein>
<feature type="region of interest" description="Disordered" evidence="2">
    <location>
        <begin position="169"/>
        <end position="225"/>
    </location>
</feature>
<dbReference type="InterPro" id="IPR013083">
    <property type="entry name" value="Znf_RING/FYVE/PHD"/>
</dbReference>
<name>A0A0B7F389_THACB</name>
<evidence type="ECO:0000259" key="3">
    <source>
        <dbReference type="PROSITE" id="PS50089"/>
    </source>
</evidence>
<feature type="compositionally biased region" description="Polar residues" evidence="2">
    <location>
        <begin position="178"/>
        <end position="194"/>
    </location>
</feature>
<keyword evidence="5" id="KW-1185">Reference proteome</keyword>
<feature type="domain" description="RING-type" evidence="3">
    <location>
        <begin position="87"/>
        <end position="131"/>
    </location>
</feature>
<keyword evidence="1" id="KW-0479">Metal-binding</keyword>
<dbReference type="GO" id="GO:0008270">
    <property type="term" value="F:zinc ion binding"/>
    <property type="evidence" value="ECO:0007669"/>
    <property type="project" value="UniProtKB-KW"/>
</dbReference>
<dbReference type="OrthoDB" id="3240588at2759"/>
<evidence type="ECO:0000313" key="5">
    <source>
        <dbReference type="Proteomes" id="UP000059188"/>
    </source>
</evidence>
<keyword evidence="1" id="KW-0863">Zinc-finger</keyword>
<evidence type="ECO:0000256" key="2">
    <source>
        <dbReference type="SAM" id="MobiDB-lite"/>
    </source>
</evidence>
<evidence type="ECO:0000256" key="1">
    <source>
        <dbReference type="PROSITE-ProRule" id="PRU00175"/>
    </source>
</evidence>
<dbReference type="Gene3D" id="3.30.40.10">
    <property type="entry name" value="Zinc/RING finger domain, C3HC4 (zinc finger)"/>
    <property type="match status" value="1"/>
</dbReference>
<gene>
    <name evidence="4" type="ORF">RSOLAG1IB_05730</name>
</gene>
<dbReference type="EMBL" id="LN679109">
    <property type="protein sequence ID" value="CEL52526.1"/>
    <property type="molecule type" value="Genomic_DNA"/>
</dbReference>
<evidence type="ECO:0000313" key="4">
    <source>
        <dbReference type="EMBL" id="CEL52526.1"/>
    </source>
</evidence>
<dbReference type="Proteomes" id="UP000059188">
    <property type="component" value="Unassembled WGS sequence"/>
</dbReference>
<accession>A0A0B7F389</accession>
<dbReference type="PROSITE" id="PS50089">
    <property type="entry name" value="ZF_RING_2"/>
    <property type="match status" value="1"/>
</dbReference>
<proteinExistence type="predicted"/>
<dbReference type="InterPro" id="IPR001841">
    <property type="entry name" value="Znf_RING"/>
</dbReference>
<dbReference type="SUPFAM" id="SSF57850">
    <property type="entry name" value="RING/U-box"/>
    <property type="match status" value="1"/>
</dbReference>
<organism evidence="4 5">
    <name type="scientific">Thanatephorus cucumeris (strain AG1-IB / isolate 7/3/14)</name>
    <name type="common">Lettuce bottom rot fungus</name>
    <name type="synonym">Rhizoctonia solani</name>
    <dbReference type="NCBI Taxonomy" id="1108050"/>
    <lineage>
        <taxon>Eukaryota</taxon>
        <taxon>Fungi</taxon>
        <taxon>Dikarya</taxon>
        <taxon>Basidiomycota</taxon>
        <taxon>Agaricomycotina</taxon>
        <taxon>Agaricomycetes</taxon>
        <taxon>Cantharellales</taxon>
        <taxon>Ceratobasidiaceae</taxon>
        <taxon>Rhizoctonia</taxon>
        <taxon>Rhizoctonia solani AG-1</taxon>
    </lineage>
</organism>
<reference evidence="4 5" key="1">
    <citation type="submission" date="2014-11" db="EMBL/GenBank/DDBJ databases">
        <authorList>
            <person name="Wibberg Daniel"/>
        </authorList>
    </citation>
    <scope>NUCLEOTIDE SEQUENCE [LARGE SCALE GENOMIC DNA]</scope>
    <source>
        <strain evidence="4">Rhizoctonia solani AG1-IB 7/3/14</strain>
    </source>
</reference>
<dbReference type="AlphaFoldDB" id="A0A0B7F389"/>